<accession>A0A919GNJ6</accession>
<dbReference type="EMBL" id="BNAT01000009">
    <property type="protein sequence ID" value="GHH87887.1"/>
    <property type="molecule type" value="Genomic_DNA"/>
</dbReference>
<dbReference type="RefSeq" id="WP_189783037.1">
    <property type="nucleotide sequence ID" value="NZ_BNAT01000009.1"/>
</dbReference>
<proteinExistence type="predicted"/>
<sequence length="157" mass="17555">MTDQHEPGTYYWAADTDHCPHKPIPERGADAWDQWMCNHQPYDDGILCLSAPVGSACLACSAEEGDMVPWEACRVREHARPKRGIVPGIDTAHEPVTVLVGTFECLDRECDEYFDDDGREDPGIERCSHIREEQVCSCQRQDNGEYSSEPCRAAAAV</sequence>
<protein>
    <submittedName>
        <fullName evidence="1">Uncharacterized protein</fullName>
    </submittedName>
</protein>
<evidence type="ECO:0000313" key="1">
    <source>
        <dbReference type="EMBL" id="GHH87887.1"/>
    </source>
</evidence>
<evidence type="ECO:0000313" key="2">
    <source>
        <dbReference type="Proteomes" id="UP000603227"/>
    </source>
</evidence>
<name>A0A919GNJ6_9ACTN</name>
<dbReference type="AlphaFoldDB" id="A0A919GNJ6"/>
<comment type="caution">
    <text evidence="1">The sequence shown here is derived from an EMBL/GenBank/DDBJ whole genome shotgun (WGS) entry which is preliminary data.</text>
</comment>
<reference evidence="1" key="2">
    <citation type="submission" date="2020-09" db="EMBL/GenBank/DDBJ databases">
        <authorList>
            <person name="Sun Q."/>
            <person name="Zhou Y."/>
        </authorList>
    </citation>
    <scope>NUCLEOTIDE SEQUENCE</scope>
    <source>
        <strain evidence="1">CGMCC 4.7403</strain>
    </source>
</reference>
<reference evidence="1" key="1">
    <citation type="journal article" date="2014" name="Int. J. Syst. Evol. Microbiol.">
        <title>Complete genome sequence of Corynebacterium casei LMG S-19264T (=DSM 44701T), isolated from a smear-ripened cheese.</title>
        <authorList>
            <consortium name="US DOE Joint Genome Institute (JGI-PGF)"/>
            <person name="Walter F."/>
            <person name="Albersmeier A."/>
            <person name="Kalinowski J."/>
            <person name="Ruckert C."/>
        </authorList>
    </citation>
    <scope>NUCLEOTIDE SEQUENCE</scope>
    <source>
        <strain evidence="1">CGMCC 4.7403</strain>
    </source>
</reference>
<organism evidence="1 2">
    <name type="scientific">Streptomyces capitiformicae</name>
    <dbReference type="NCBI Taxonomy" id="2014920"/>
    <lineage>
        <taxon>Bacteria</taxon>
        <taxon>Bacillati</taxon>
        <taxon>Actinomycetota</taxon>
        <taxon>Actinomycetes</taxon>
        <taxon>Kitasatosporales</taxon>
        <taxon>Streptomycetaceae</taxon>
        <taxon>Streptomyces</taxon>
    </lineage>
</organism>
<keyword evidence="2" id="KW-1185">Reference proteome</keyword>
<gene>
    <name evidence="1" type="ORF">GCM10017771_30910</name>
</gene>
<dbReference type="Proteomes" id="UP000603227">
    <property type="component" value="Unassembled WGS sequence"/>
</dbReference>